<reference evidence="2 3" key="1">
    <citation type="submission" date="2020-02" db="EMBL/GenBank/DDBJ databases">
        <title>Bacillus aquiflavi sp. nov., isolated from yellow water of strong flavor Chinese baijiu in Yibin region of China.</title>
        <authorList>
            <person name="Xie J."/>
        </authorList>
    </citation>
    <scope>NUCLEOTIDE SEQUENCE [LARGE SCALE GENOMIC DNA]</scope>
    <source>
        <strain evidence="2 3">SA4</strain>
    </source>
</reference>
<keyword evidence="3" id="KW-1185">Reference proteome</keyword>
<dbReference type="RefSeq" id="WP_163177121.1">
    <property type="nucleotide sequence ID" value="NZ_JAAIWM010000001.1"/>
</dbReference>
<dbReference type="AlphaFoldDB" id="A0A6M0Q3Y5"/>
<keyword evidence="1" id="KW-1133">Transmembrane helix</keyword>
<evidence type="ECO:0000313" key="2">
    <source>
        <dbReference type="EMBL" id="NEY70479.1"/>
    </source>
</evidence>
<protein>
    <submittedName>
        <fullName evidence="2">DUF1850 domain-containing protein</fullName>
    </submittedName>
</protein>
<dbReference type="InterPro" id="IPR015001">
    <property type="entry name" value="DUF1850"/>
</dbReference>
<accession>A0A6M0Q3Y5</accession>
<feature type="transmembrane region" description="Helical" evidence="1">
    <location>
        <begin position="6"/>
        <end position="22"/>
    </location>
</feature>
<gene>
    <name evidence="2" type="ORF">G4D63_01875</name>
</gene>
<sequence length="168" mass="19129">MKKGSLLVGMIIICLLILLVPYKDSLVFEKGNSGKTMVYYPKDNLQTFQILYTHSIHLSEVVEIYEISLQNDIIQTGLIYEDYAIGMPSGPAEGEKFKLVDGKMHITNMKRRFPYLDIRIGQVVANHQLVIAGTTYKLGEYVPPGSWVRVNYRKLNNLQILKGVNLHE</sequence>
<proteinExistence type="predicted"/>
<dbReference type="Pfam" id="PF08905">
    <property type="entry name" value="DUF1850"/>
    <property type="match status" value="1"/>
</dbReference>
<evidence type="ECO:0000313" key="3">
    <source>
        <dbReference type="Proteomes" id="UP000481043"/>
    </source>
</evidence>
<keyword evidence="1" id="KW-0472">Membrane</keyword>
<name>A0A6M0Q3Y5_9BACI</name>
<evidence type="ECO:0000256" key="1">
    <source>
        <dbReference type="SAM" id="Phobius"/>
    </source>
</evidence>
<keyword evidence="1" id="KW-0812">Transmembrane</keyword>
<comment type="caution">
    <text evidence="2">The sequence shown here is derived from an EMBL/GenBank/DDBJ whole genome shotgun (WGS) entry which is preliminary data.</text>
</comment>
<dbReference type="EMBL" id="JAAIWM010000001">
    <property type="protein sequence ID" value="NEY70479.1"/>
    <property type="molecule type" value="Genomic_DNA"/>
</dbReference>
<dbReference type="Proteomes" id="UP000481043">
    <property type="component" value="Unassembled WGS sequence"/>
</dbReference>
<organism evidence="2 3">
    <name type="scientific">Bacillus mesophilus</name>
    <dbReference type="NCBI Taxonomy" id="1808955"/>
    <lineage>
        <taxon>Bacteria</taxon>
        <taxon>Bacillati</taxon>
        <taxon>Bacillota</taxon>
        <taxon>Bacilli</taxon>
        <taxon>Bacillales</taxon>
        <taxon>Bacillaceae</taxon>
        <taxon>Bacillus</taxon>
    </lineage>
</organism>